<keyword evidence="1" id="KW-0812">Transmembrane</keyword>
<dbReference type="EMBL" id="NAQA01000003">
    <property type="protein sequence ID" value="OQM51159.1"/>
    <property type="molecule type" value="Genomic_DNA"/>
</dbReference>
<keyword evidence="1" id="KW-1133">Transmembrane helix</keyword>
<evidence type="ECO:0000313" key="2">
    <source>
        <dbReference type="EMBL" id="OQM51159.1"/>
    </source>
</evidence>
<evidence type="ECO:0000256" key="1">
    <source>
        <dbReference type="SAM" id="Phobius"/>
    </source>
</evidence>
<reference evidence="2 3" key="1">
    <citation type="submission" date="2017-03" db="EMBL/GenBank/DDBJ databases">
        <title>Maternal inheritance of bifidobacteria.</title>
        <authorList>
            <person name="Lugli G.A."/>
            <person name="Duranti S."/>
            <person name="Milani C."/>
            <person name="Mancabelli L."/>
        </authorList>
    </citation>
    <scope>NUCLEOTIDE SEQUENCE [LARGE SCALE GENOMIC DNA]</scope>
    <source>
        <strain evidence="2 3">1899B</strain>
    </source>
</reference>
<keyword evidence="1" id="KW-0472">Membrane</keyword>
<evidence type="ECO:0000313" key="3">
    <source>
        <dbReference type="Proteomes" id="UP000192666"/>
    </source>
</evidence>
<proteinExistence type="predicted"/>
<dbReference type="AlphaFoldDB" id="A0A1V8PRA0"/>
<feature type="transmembrane region" description="Helical" evidence="1">
    <location>
        <begin position="18"/>
        <end position="37"/>
    </location>
</feature>
<gene>
    <name evidence="2" type="ORF">B5782_1110</name>
</gene>
<name>A0A1V8PRA0_9BIFI</name>
<organism evidence="2 3">
    <name type="scientific">Bifidobacterium catenulatum</name>
    <dbReference type="NCBI Taxonomy" id="1686"/>
    <lineage>
        <taxon>Bacteria</taxon>
        <taxon>Bacillati</taxon>
        <taxon>Actinomycetota</taxon>
        <taxon>Actinomycetes</taxon>
        <taxon>Bifidobacteriales</taxon>
        <taxon>Bifidobacteriaceae</taxon>
        <taxon>Bifidobacterium</taxon>
    </lineage>
</organism>
<protein>
    <submittedName>
        <fullName evidence="2">Uncharacterized protein</fullName>
    </submittedName>
</protein>
<dbReference type="Proteomes" id="UP000192666">
    <property type="component" value="Unassembled WGS sequence"/>
</dbReference>
<comment type="caution">
    <text evidence="2">The sequence shown here is derived from an EMBL/GenBank/DDBJ whole genome shotgun (WGS) entry which is preliminary data.</text>
</comment>
<dbReference type="RefSeq" id="WP_080788630.1">
    <property type="nucleotide sequence ID" value="NZ_JAQKZG010000001.1"/>
</dbReference>
<sequence length="136" mass="14846">MTGTLPEQHKAARIIEHIVLAIALVWAGGCTLIWTQIDMPHSIVNTTSSDGTCEVAIGELGSPMFFGPSTITIKVSWDTDSNVIGAEDVTEIKTDLHNDGKSLDSDNFTVTWHGNIPTVTTHGEEQSDQSYTFNWK</sequence>
<accession>A0A1V8PRA0</accession>